<dbReference type="InterPro" id="IPR011990">
    <property type="entry name" value="TPR-like_helical_dom_sf"/>
</dbReference>
<dbReference type="EMBL" id="WKKI01000067">
    <property type="protein sequence ID" value="MRX74191.1"/>
    <property type="molecule type" value="Genomic_DNA"/>
</dbReference>
<name>A0A7X2J2C8_9BACI</name>
<comment type="caution">
    <text evidence="1">The sequence shown here is derived from an EMBL/GenBank/DDBJ whole genome shotgun (WGS) entry which is preliminary data.</text>
</comment>
<dbReference type="Proteomes" id="UP000448867">
    <property type="component" value="Unassembled WGS sequence"/>
</dbReference>
<organism evidence="1 2">
    <name type="scientific">Metabacillus lacus</name>
    <dbReference type="NCBI Taxonomy" id="1983721"/>
    <lineage>
        <taxon>Bacteria</taxon>
        <taxon>Bacillati</taxon>
        <taxon>Bacillota</taxon>
        <taxon>Bacilli</taxon>
        <taxon>Bacillales</taxon>
        <taxon>Bacillaceae</taxon>
        <taxon>Metabacillus</taxon>
    </lineage>
</organism>
<reference evidence="1 2" key="1">
    <citation type="submission" date="2019-11" db="EMBL/GenBank/DDBJ databases">
        <title>Bacillus lacus genome.</title>
        <authorList>
            <person name="Allen C.J."/>
            <person name="Newman J.D."/>
        </authorList>
    </citation>
    <scope>NUCLEOTIDE SEQUENCE [LARGE SCALE GENOMIC DNA]</scope>
    <source>
        <strain evidence="1 2">KCTC 33946</strain>
    </source>
</reference>
<evidence type="ECO:0000313" key="1">
    <source>
        <dbReference type="EMBL" id="MRX74191.1"/>
    </source>
</evidence>
<sequence length="479" mass="55183">MFLTYNFGERWIERLAKRYISASENPIIFADILGPFDKLLQTFTSEGRTIEAAEAISIDEYQEKEYSAVLLGSSLLSLEGEEALRLIDRFFSNTGLLLLALKPGQDHSWDYRELSSHLPPNHLSYTWEDTHYYAAANPNVEGAEEALSKAFLPSIAVYGYYYNHGEEKLKKFLNSAAEADEIILCNGGFSENARLEADAFQQTHPHFQSHRIYLSPWRHDDAKNTALALVSPDIDICISLHADQYLEKGWKRILQSQWEYGVTRYSHDSAILNENGDELKGKENSVHHRFGYTWRQPIHETLVNYIPEIEKSLSFFTVYQELPQRKTHDLTLLKAAVKENKSDWKAWGYLAACYADINLLQEGESALMNGLRTEGSDQAFLYFIDYQLAKKVKDVRRALISLNLSIAHLSERRDYYAEKAAFLFQLEKYFEAMLAYKEAENLNIRVPDHHDLPWVWGSKFEELGMLIKDKLAKEGFGDE</sequence>
<dbReference type="Gene3D" id="1.25.40.10">
    <property type="entry name" value="Tetratricopeptide repeat domain"/>
    <property type="match status" value="1"/>
</dbReference>
<gene>
    <name evidence="1" type="ORF">GJU40_18890</name>
</gene>
<accession>A0A7X2J2C8</accession>
<dbReference type="SUPFAM" id="SSF48452">
    <property type="entry name" value="TPR-like"/>
    <property type="match status" value="1"/>
</dbReference>
<proteinExistence type="predicted"/>
<dbReference type="AlphaFoldDB" id="A0A7X2J2C8"/>
<dbReference type="RefSeq" id="WP_154309644.1">
    <property type="nucleotide sequence ID" value="NZ_WKKI01000067.1"/>
</dbReference>
<protein>
    <submittedName>
        <fullName evidence="1">Uncharacterized protein</fullName>
    </submittedName>
</protein>
<keyword evidence="2" id="KW-1185">Reference proteome</keyword>
<evidence type="ECO:0000313" key="2">
    <source>
        <dbReference type="Proteomes" id="UP000448867"/>
    </source>
</evidence>
<dbReference type="OrthoDB" id="9772751at2"/>